<dbReference type="GeneID" id="107109582"/>
<dbReference type="Proteomes" id="UP000694871">
    <property type="component" value="Unplaced"/>
</dbReference>
<dbReference type="Pfam" id="PF01826">
    <property type="entry name" value="TIL"/>
    <property type="match status" value="1"/>
</dbReference>
<sequence length="261" mass="27533">MSGVMMSCGSDVIMLGASYSDAFSCPANSHYESCTRSCDLTCAGLSAAPSLCTKKCFEGCQCDVGYVSDGGTCAPMERCGCMHNGHYIQAEESLVSRDCSEKCTCHASGQLTCAKLSCKAGETCTLKNGVRGCVRQEAQCTLAVGGQLTSFDGASGEMLYAGAYEVASLCNSADLSWFRVIVDVKSCRDSEGMAGVAIYVFFRETFIAINKNKEAWVREPVLPYGSLQTEPVIQPGGACAKPLDALLTAFQNGLESAVTSC</sequence>
<dbReference type="InterPro" id="IPR050780">
    <property type="entry name" value="Mucin_vWF_Thrombospondin_sf"/>
</dbReference>
<evidence type="ECO:0000259" key="3">
    <source>
        <dbReference type="Pfam" id="PF12714"/>
    </source>
</evidence>
<gene>
    <name evidence="5" type="primary">LOC107109582</name>
</gene>
<dbReference type="Pfam" id="PF12714">
    <property type="entry name" value="TILa"/>
    <property type="match status" value="1"/>
</dbReference>
<dbReference type="SUPFAM" id="SSF57567">
    <property type="entry name" value="Serine protease inhibitors"/>
    <property type="match status" value="1"/>
</dbReference>
<dbReference type="InterPro" id="IPR036084">
    <property type="entry name" value="Ser_inhib-like_sf"/>
</dbReference>
<dbReference type="InterPro" id="IPR025615">
    <property type="entry name" value="TILa_dom"/>
</dbReference>
<keyword evidence="1" id="KW-1015">Disulfide bond</keyword>
<feature type="domain" description="TILa" evidence="3">
    <location>
        <begin position="80"/>
        <end position="134"/>
    </location>
</feature>
<evidence type="ECO:0000256" key="1">
    <source>
        <dbReference type="ARBA" id="ARBA00023157"/>
    </source>
</evidence>
<evidence type="ECO:0000313" key="5">
    <source>
        <dbReference type="RefSeq" id="XP_015265733.1"/>
    </source>
</evidence>
<keyword evidence="4" id="KW-1185">Reference proteome</keyword>
<accession>A0ABM1JW96</accession>
<proteinExistence type="predicted"/>
<dbReference type="RefSeq" id="XP_015265733.1">
    <property type="nucleotide sequence ID" value="XM_015410247.1"/>
</dbReference>
<organism evidence="4 5">
    <name type="scientific">Gekko japonicus</name>
    <name type="common">Schlegel's Japanese gecko</name>
    <dbReference type="NCBI Taxonomy" id="146911"/>
    <lineage>
        <taxon>Eukaryota</taxon>
        <taxon>Metazoa</taxon>
        <taxon>Chordata</taxon>
        <taxon>Craniata</taxon>
        <taxon>Vertebrata</taxon>
        <taxon>Euteleostomi</taxon>
        <taxon>Lepidosauria</taxon>
        <taxon>Squamata</taxon>
        <taxon>Bifurcata</taxon>
        <taxon>Gekkota</taxon>
        <taxon>Gekkonidae</taxon>
        <taxon>Gekkoninae</taxon>
        <taxon>Gekko</taxon>
    </lineage>
</organism>
<dbReference type="CDD" id="cd19941">
    <property type="entry name" value="TIL"/>
    <property type="match status" value="1"/>
</dbReference>
<dbReference type="Gene3D" id="2.10.25.10">
    <property type="entry name" value="Laminin"/>
    <property type="match status" value="1"/>
</dbReference>
<protein>
    <submittedName>
        <fullName evidence="5">IgGFc-binding protein-like</fullName>
    </submittedName>
</protein>
<dbReference type="PANTHER" id="PTHR11339:SF373">
    <property type="entry name" value="VWFD DOMAIN-CONTAINING PROTEIN"/>
    <property type="match status" value="1"/>
</dbReference>
<evidence type="ECO:0000313" key="4">
    <source>
        <dbReference type="Proteomes" id="UP000694871"/>
    </source>
</evidence>
<feature type="domain" description="TIL" evidence="2">
    <location>
        <begin position="25"/>
        <end position="79"/>
    </location>
</feature>
<name>A0ABM1JW96_GEKJA</name>
<evidence type="ECO:0000259" key="2">
    <source>
        <dbReference type="Pfam" id="PF01826"/>
    </source>
</evidence>
<reference evidence="5" key="1">
    <citation type="submission" date="2025-08" db="UniProtKB">
        <authorList>
            <consortium name="RefSeq"/>
        </authorList>
    </citation>
    <scope>IDENTIFICATION</scope>
</reference>
<dbReference type="InterPro" id="IPR002919">
    <property type="entry name" value="TIL_dom"/>
</dbReference>
<dbReference type="PANTHER" id="PTHR11339">
    <property type="entry name" value="EXTRACELLULAR MATRIX GLYCOPROTEIN RELATED"/>
    <property type="match status" value="1"/>
</dbReference>